<keyword evidence="19" id="KW-1185">Reference proteome</keyword>
<evidence type="ECO:0000313" key="18">
    <source>
        <dbReference type="EMBL" id="KAF8411020.1"/>
    </source>
</evidence>
<dbReference type="OrthoDB" id="8062037at2759"/>
<dbReference type="GO" id="GO:0061630">
    <property type="term" value="F:ubiquitin protein ligase activity"/>
    <property type="evidence" value="ECO:0007669"/>
    <property type="project" value="UniProtKB-EC"/>
</dbReference>
<organism evidence="18 19">
    <name type="scientific">Tetracentron sinense</name>
    <name type="common">Spur-leaf</name>
    <dbReference type="NCBI Taxonomy" id="13715"/>
    <lineage>
        <taxon>Eukaryota</taxon>
        <taxon>Viridiplantae</taxon>
        <taxon>Streptophyta</taxon>
        <taxon>Embryophyta</taxon>
        <taxon>Tracheophyta</taxon>
        <taxon>Spermatophyta</taxon>
        <taxon>Magnoliopsida</taxon>
        <taxon>Trochodendrales</taxon>
        <taxon>Trochodendraceae</taxon>
        <taxon>Tetracentron</taxon>
    </lineage>
</organism>
<dbReference type="EMBL" id="JABCRI010000002">
    <property type="protein sequence ID" value="KAF8411020.1"/>
    <property type="molecule type" value="Genomic_DNA"/>
</dbReference>
<dbReference type="InterPro" id="IPR013083">
    <property type="entry name" value="Znf_RING/FYVE/PHD"/>
</dbReference>
<name>A0A834ZP97_TETSI</name>
<protein>
    <recommendedName>
        <fullName evidence="4">RING-type E3 ubiquitin transferase</fullName>
        <ecNumber evidence="4">2.3.2.27</ecNumber>
    </recommendedName>
</protein>
<evidence type="ECO:0000256" key="1">
    <source>
        <dbReference type="ARBA" id="ARBA00000900"/>
    </source>
</evidence>
<evidence type="ECO:0000256" key="13">
    <source>
        <dbReference type="ARBA" id="ARBA00024209"/>
    </source>
</evidence>
<gene>
    <name evidence="18" type="ORF">HHK36_003559</name>
</gene>
<evidence type="ECO:0000256" key="3">
    <source>
        <dbReference type="ARBA" id="ARBA00004906"/>
    </source>
</evidence>
<dbReference type="FunFam" id="3.30.40.10:FF:000187">
    <property type="entry name" value="E3 ubiquitin-protein ligase ATL6"/>
    <property type="match status" value="1"/>
</dbReference>
<keyword evidence="9" id="KW-0833">Ubl conjugation pathway</keyword>
<keyword evidence="6 16" id="KW-0812">Transmembrane</keyword>
<evidence type="ECO:0000256" key="12">
    <source>
        <dbReference type="ARBA" id="ARBA00023136"/>
    </source>
</evidence>
<dbReference type="EC" id="2.3.2.27" evidence="4"/>
<dbReference type="GO" id="GO:0008270">
    <property type="term" value="F:zinc ion binding"/>
    <property type="evidence" value="ECO:0007669"/>
    <property type="project" value="UniProtKB-KW"/>
</dbReference>
<evidence type="ECO:0000256" key="7">
    <source>
        <dbReference type="ARBA" id="ARBA00022723"/>
    </source>
</evidence>
<comment type="subcellular location">
    <subcellularLocation>
        <location evidence="2">Membrane</location>
        <topology evidence="2">Single-pass membrane protein</topology>
    </subcellularLocation>
</comment>
<evidence type="ECO:0000256" key="15">
    <source>
        <dbReference type="SAM" id="MobiDB-lite"/>
    </source>
</evidence>
<dbReference type="AlphaFoldDB" id="A0A834ZP97"/>
<keyword evidence="8 14" id="KW-0863">Zinc-finger</keyword>
<feature type="transmembrane region" description="Helical" evidence="16">
    <location>
        <begin position="29"/>
        <end position="51"/>
    </location>
</feature>
<reference evidence="18 19" key="1">
    <citation type="submission" date="2020-04" db="EMBL/GenBank/DDBJ databases">
        <title>Plant Genome Project.</title>
        <authorList>
            <person name="Zhang R.-G."/>
        </authorList>
    </citation>
    <scope>NUCLEOTIDE SEQUENCE [LARGE SCALE GENOMIC DNA]</scope>
    <source>
        <strain evidence="18">YNK0</strain>
        <tissue evidence="18">Leaf</tissue>
    </source>
</reference>
<comment type="similarity">
    <text evidence="13">Belongs to the RING-type zinc finger family. ATL subfamily.</text>
</comment>
<evidence type="ECO:0000256" key="8">
    <source>
        <dbReference type="ARBA" id="ARBA00022771"/>
    </source>
</evidence>
<comment type="caution">
    <text evidence="18">The sequence shown here is derived from an EMBL/GenBank/DDBJ whole genome shotgun (WGS) entry which is preliminary data.</text>
</comment>
<feature type="region of interest" description="Disordered" evidence="15">
    <location>
        <begin position="211"/>
        <end position="236"/>
    </location>
</feature>
<dbReference type="Gene3D" id="3.30.40.10">
    <property type="entry name" value="Zinc/RING finger domain, C3HC4 (zinc finger)"/>
    <property type="match status" value="1"/>
</dbReference>
<dbReference type="InterPro" id="IPR001841">
    <property type="entry name" value="Znf_RING"/>
</dbReference>
<keyword evidence="5" id="KW-0808">Transferase</keyword>
<proteinExistence type="inferred from homology"/>
<feature type="domain" description="RING-type" evidence="17">
    <location>
        <begin position="111"/>
        <end position="153"/>
    </location>
</feature>
<evidence type="ECO:0000256" key="9">
    <source>
        <dbReference type="ARBA" id="ARBA00022786"/>
    </source>
</evidence>
<evidence type="ECO:0000313" key="19">
    <source>
        <dbReference type="Proteomes" id="UP000655225"/>
    </source>
</evidence>
<comment type="pathway">
    <text evidence="3">Protein modification; protein ubiquitination.</text>
</comment>
<dbReference type="CDD" id="cd16461">
    <property type="entry name" value="RING-H2_EL5-like"/>
    <property type="match status" value="1"/>
</dbReference>
<sequence length="236" mass="26443">MSSDDNHDGENDGESLFQHNNQYNFDGKIMLTAVISLFVVLVLFILLHIYAKYVLRRQARRRAGARPVSVALRMMQVQSHEPPKMGLDPLVIASLPIFVYKQMERLDKIECSVCLSTLEEEEMARLLPNCKHMFHAECIDMWLSSNLTCPVCRTEAEPRRQAEGSKSIAGVLPSTAPPLDTVKSILTSLEGTSDGAAQFAKVGGSSSQLSSFRRMLSRDRSSRRIQPCGEEDLERQ</sequence>
<evidence type="ECO:0000256" key="5">
    <source>
        <dbReference type="ARBA" id="ARBA00022679"/>
    </source>
</evidence>
<keyword evidence="12 16" id="KW-0472">Membrane</keyword>
<evidence type="ECO:0000256" key="10">
    <source>
        <dbReference type="ARBA" id="ARBA00022833"/>
    </source>
</evidence>
<accession>A0A834ZP97</accession>
<dbReference type="PANTHER" id="PTHR45768">
    <property type="entry name" value="E3 UBIQUITIN-PROTEIN LIGASE RNF13-LIKE"/>
    <property type="match status" value="1"/>
</dbReference>
<evidence type="ECO:0000256" key="14">
    <source>
        <dbReference type="PROSITE-ProRule" id="PRU00175"/>
    </source>
</evidence>
<evidence type="ECO:0000259" key="17">
    <source>
        <dbReference type="PROSITE" id="PS50089"/>
    </source>
</evidence>
<keyword evidence="10" id="KW-0862">Zinc</keyword>
<dbReference type="OMA" id="SCVGQEH"/>
<dbReference type="PROSITE" id="PS50089">
    <property type="entry name" value="ZF_RING_2"/>
    <property type="match status" value="1"/>
</dbReference>
<dbReference type="Proteomes" id="UP000655225">
    <property type="component" value="Unassembled WGS sequence"/>
</dbReference>
<evidence type="ECO:0000256" key="4">
    <source>
        <dbReference type="ARBA" id="ARBA00012483"/>
    </source>
</evidence>
<dbReference type="Pfam" id="PF13639">
    <property type="entry name" value="zf-RING_2"/>
    <property type="match status" value="1"/>
</dbReference>
<dbReference type="SUPFAM" id="SSF57850">
    <property type="entry name" value="RING/U-box"/>
    <property type="match status" value="1"/>
</dbReference>
<dbReference type="GO" id="GO:0016020">
    <property type="term" value="C:membrane"/>
    <property type="evidence" value="ECO:0007669"/>
    <property type="project" value="UniProtKB-SubCell"/>
</dbReference>
<keyword evidence="7" id="KW-0479">Metal-binding</keyword>
<evidence type="ECO:0000256" key="16">
    <source>
        <dbReference type="SAM" id="Phobius"/>
    </source>
</evidence>
<evidence type="ECO:0000256" key="2">
    <source>
        <dbReference type="ARBA" id="ARBA00004167"/>
    </source>
</evidence>
<keyword evidence="11 16" id="KW-1133">Transmembrane helix</keyword>
<dbReference type="PANTHER" id="PTHR45768:SF34">
    <property type="entry name" value="RING-H2 FINGER PROTEIN ATL64"/>
    <property type="match status" value="1"/>
</dbReference>
<dbReference type="SMART" id="SM00184">
    <property type="entry name" value="RING"/>
    <property type="match status" value="1"/>
</dbReference>
<evidence type="ECO:0000256" key="6">
    <source>
        <dbReference type="ARBA" id="ARBA00022692"/>
    </source>
</evidence>
<evidence type="ECO:0000256" key="11">
    <source>
        <dbReference type="ARBA" id="ARBA00022989"/>
    </source>
</evidence>
<comment type="catalytic activity">
    <reaction evidence="1">
        <text>S-ubiquitinyl-[E2 ubiquitin-conjugating enzyme]-L-cysteine + [acceptor protein]-L-lysine = [E2 ubiquitin-conjugating enzyme]-L-cysteine + N(6)-ubiquitinyl-[acceptor protein]-L-lysine.</text>
        <dbReference type="EC" id="2.3.2.27"/>
    </reaction>
</comment>